<evidence type="ECO:0000313" key="2">
    <source>
        <dbReference type="EMBL" id="KFM62067.1"/>
    </source>
</evidence>
<accession>A0A087TAC8</accession>
<proteinExistence type="predicted"/>
<protein>
    <submittedName>
        <fullName evidence="2">Uncharacterized protein</fullName>
    </submittedName>
</protein>
<sequence length="52" mass="6000">MMWIFKIICLLGFFLCLTAPGMYMLPHKNEEEPEIAKEVVIRPSPVVVVIPR</sequence>
<dbReference type="EMBL" id="KK114275">
    <property type="protein sequence ID" value="KFM62067.1"/>
    <property type="molecule type" value="Genomic_DNA"/>
</dbReference>
<keyword evidence="1" id="KW-0732">Signal</keyword>
<reference evidence="2 3" key="1">
    <citation type="submission" date="2013-11" db="EMBL/GenBank/DDBJ databases">
        <title>Genome sequencing of Stegodyphus mimosarum.</title>
        <authorList>
            <person name="Bechsgaard J."/>
        </authorList>
    </citation>
    <scope>NUCLEOTIDE SEQUENCE [LARGE SCALE GENOMIC DNA]</scope>
</reference>
<name>A0A087TAC8_STEMI</name>
<feature type="non-terminal residue" evidence="2">
    <location>
        <position position="52"/>
    </location>
</feature>
<feature type="signal peptide" evidence="1">
    <location>
        <begin position="1"/>
        <end position="18"/>
    </location>
</feature>
<dbReference type="Proteomes" id="UP000054359">
    <property type="component" value="Unassembled WGS sequence"/>
</dbReference>
<dbReference type="AlphaFoldDB" id="A0A087TAC8"/>
<feature type="chain" id="PRO_5001829473" evidence="1">
    <location>
        <begin position="19"/>
        <end position="52"/>
    </location>
</feature>
<evidence type="ECO:0000256" key="1">
    <source>
        <dbReference type="SAM" id="SignalP"/>
    </source>
</evidence>
<gene>
    <name evidence="2" type="ORF">X975_03444</name>
</gene>
<keyword evidence="3" id="KW-1185">Reference proteome</keyword>
<evidence type="ECO:0000313" key="3">
    <source>
        <dbReference type="Proteomes" id="UP000054359"/>
    </source>
</evidence>
<organism evidence="2 3">
    <name type="scientific">Stegodyphus mimosarum</name>
    <name type="common">African social velvet spider</name>
    <dbReference type="NCBI Taxonomy" id="407821"/>
    <lineage>
        <taxon>Eukaryota</taxon>
        <taxon>Metazoa</taxon>
        <taxon>Ecdysozoa</taxon>
        <taxon>Arthropoda</taxon>
        <taxon>Chelicerata</taxon>
        <taxon>Arachnida</taxon>
        <taxon>Araneae</taxon>
        <taxon>Araneomorphae</taxon>
        <taxon>Entelegynae</taxon>
        <taxon>Eresoidea</taxon>
        <taxon>Eresidae</taxon>
        <taxon>Stegodyphus</taxon>
    </lineage>
</organism>